<dbReference type="EMBL" id="JACFYJ010000073">
    <property type="protein sequence ID" value="MEI6001415.1"/>
    <property type="molecule type" value="Genomic_DNA"/>
</dbReference>
<feature type="domain" description="CSD" evidence="1">
    <location>
        <begin position="1"/>
        <end position="57"/>
    </location>
</feature>
<evidence type="ECO:0000259" key="1">
    <source>
        <dbReference type="PROSITE" id="PS51857"/>
    </source>
</evidence>
<dbReference type="InterPro" id="IPR011129">
    <property type="entry name" value="CSD"/>
</dbReference>
<dbReference type="Proteomes" id="UP001386437">
    <property type="component" value="Unassembled WGS sequence"/>
</dbReference>
<dbReference type="Gene3D" id="2.40.50.140">
    <property type="entry name" value="Nucleic acid-binding proteins"/>
    <property type="match status" value="1"/>
</dbReference>
<dbReference type="RefSeq" id="WP_336601141.1">
    <property type="nucleotide sequence ID" value="NZ_JACFYJ010000073.1"/>
</dbReference>
<dbReference type="Pfam" id="PF00313">
    <property type="entry name" value="CSD"/>
    <property type="match status" value="1"/>
</dbReference>
<name>A0ABU8J177_9BURK</name>
<organism evidence="2 3">
    <name type="scientific">Paraburkholderia bengalensis</name>
    <dbReference type="NCBI Taxonomy" id="2747562"/>
    <lineage>
        <taxon>Bacteria</taxon>
        <taxon>Pseudomonadati</taxon>
        <taxon>Pseudomonadota</taxon>
        <taxon>Betaproteobacteria</taxon>
        <taxon>Burkholderiales</taxon>
        <taxon>Burkholderiaceae</taxon>
        <taxon>Paraburkholderia</taxon>
    </lineage>
</organism>
<protein>
    <submittedName>
        <fullName evidence="2">Cold-shock protein</fullName>
    </submittedName>
</protein>
<comment type="caution">
    <text evidence="2">The sequence shown here is derived from an EMBL/GenBank/DDBJ whole genome shotgun (WGS) entry which is preliminary data.</text>
</comment>
<dbReference type="PROSITE" id="PS51857">
    <property type="entry name" value="CSD_2"/>
    <property type="match status" value="1"/>
</dbReference>
<dbReference type="InterPro" id="IPR002059">
    <property type="entry name" value="CSP_DNA-bd"/>
</dbReference>
<dbReference type="InterPro" id="IPR012340">
    <property type="entry name" value="NA-bd_OB-fold"/>
</dbReference>
<dbReference type="SUPFAM" id="SSF50249">
    <property type="entry name" value="Nucleic acid-binding proteins"/>
    <property type="match status" value="1"/>
</dbReference>
<evidence type="ECO:0000313" key="3">
    <source>
        <dbReference type="Proteomes" id="UP001386437"/>
    </source>
</evidence>
<accession>A0ABU8J177</accession>
<dbReference type="SMART" id="SM00357">
    <property type="entry name" value="CSP"/>
    <property type="match status" value="1"/>
</dbReference>
<proteinExistence type="predicted"/>
<keyword evidence="3" id="KW-1185">Reference proteome</keyword>
<evidence type="ECO:0000313" key="2">
    <source>
        <dbReference type="EMBL" id="MEI6001415.1"/>
    </source>
</evidence>
<gene>
    <name evidence="2" type="ORF">H3V53_30925</name>
</gene>
<reference evidence="2 3" key="1">
    <citation type="journal article" date="2022" name="Arch. Microbiol.">
        <title>Paraburkholderia bengalensis sp. nov. isolated from roots of Oryza sativa, IR64.</title>
        <authorList>
            <person name="Nag P."/>
            <person name="Mondal N."/>
            <person name="Sarkar J."/>
            <person name="Das S."/>
        </authorList>
    </citation>
    <scope>NUCLEOTIDE SEQUENCE [LARGE SCALE GENOMIC DNA]</scope>
    <source>
        <strain evidence="2 3">IR64_4_BI</strain>
    </source>
</reference>
<sequence length="58" mass="6736">MKTGKVKSFNDARRWQGRFVHFSSIQAEGFKSFQENQRVSFNVKEGVKDMQATDVRPV</sequence>